<dbReference type="EMBL" id="UZAN01043940">
    <property type="protein sequence ID" value="VDP79637.1"/>
    <property type="molecule type" value="Genomic_DNA"/>
</dbReference>
<feature type="compositionally biased region" description="Basic and acidic residues" evidence="1">
    <location>
        <begin position="337"/>
        <end position="353"/>
    </location>
</feature>
<feature type="compositionally biased region" description="Polar residues" evidence="1">
    <location>
        <begin position="91"/>
        <end position="104"/>
    </location>
</feature>
<dbReference type="OrthoDB" id="2151530at2759"/>
<dbReference type="WBParaSite" id="ECPE_0000691401-mRNA-1">
    <property type="protein sequence ID" value="ECPE_0000691401-mRNA-1"/>
    <property type="gene ID" value="ECPE_0000691401"/>
</dbReference>
<evidence type="ECO:0000313" key="5">
    <source>
        <dbReference type="WBParaSite" id="ECPE_0000691401-mRNA-1"/>
    </source>
</evidence>
<evidence type="ECO:0000259" key="2">
    <source>
        <dbReference type="Pfam" id="PF15391"/>
    </source>
</evidence>
<reference evidence="5" key="1">
    <citation type="submission" date="2016-06" db="UniProtKB">
        <authorList>
            <consortium name="WormBaseParasite"/>
        </authorList>
    </citation>
    <scope>IDENTIFICATION</scope>
</reference>
<feature type="compositionally biased region" description="Basic and acidic residues" evidence="1">
    <location>
        <begin position="362"/>
        <end position="376"/>
    </location>
</feature>
<feature type="region of interest" description="Disordered" evidence="1">
    <location>
        <begin position="495"/>
        <end position="514"/>
    </location>
</feature>
<feature type="region of interest" description="Disordered" evidence="1">
    <location>
        <begin position="1"/>
        <end position="128"/>
    </location>
</feature>
<evidence type="ECO:0000313" key="3">
    <source>
        <dbReference type="EMBL" id="VDP79637.1"/>
    </source>
</evidence>
<organism evidence="5">
    <name type="scientific">Echinostoma caproni</name>
    <dbReference type="NCBI Taxonomy" id="27848"/>
    <lineage>
        <taxon>Eukaryota</taxon>
        <taxon>Metazoa</taxon>
        <taxon>Spiralia</taxon>
        <taxon>Lophotrochozoa</taxon>
        <taxon>Platyhelminthes</taxon>
        <taxon>Trematoda</taxon>
        <taxon>Digenea</taxon>
        <taxon>Plagiorchiida</taxon>
        <taxon>Echinostomata</taxon>
        <taxon>Echinostomatoidea</taxon>
        <taxon>Echinostomatidae</taxon>
        <taxon>Echinostoma</taxon>
    </lineage>
</organism>
<evidence type="ECO:0000256" key="1">
    <source>
        <dbReference type="SAM" id="MobiDB-lite"/>
    </source>
</evidence>
<feature type="region of interest" description="Disordered" evidence="1">
    <location>
        <begin position="201"/>
        <end position="376"/>
    </location>
</feature>
<keyword evidence="4" id="KW-1185">Reference proteome</keyword>
<feature type="domain" description="DUF4614" evidence="2">
    <location>
        <begin position="307"/>
        <end position="474"/>
    </location>
</feature>
<evidence type="ECO:0000313" key="4">
    <source>
        <dbReference type="Proteomes" id="UP000272942"/>
    </source>
</evidence>
<dbReference type="InterPro" id="IPR027884">
    <property type="entry name" value="DUF4614"/>
</dbReference>
<dbReference type="Proteomes" id="UP000272942">
    <property type="component" value="Unassembled WGS sequence"/>
</dbReference>
<accession>A0A183AIW5</accession>
<dbReference type="PANTHER" id="PTHR22409:SF2">
    <property type="entry name" value="CHROMOSOME 19 OPEN READING FRAME 44"/>
    <property type="match status" value="1"/>
</dbReference>
<dbReference type="PANTHER" id="PTHR22409">
    <property type="entry name" value="CHROMOSOME 19 OPEN READING FRAME 44"/>
    <property type="match status" value="1"/>
</dbReference>
<dbReference type="AlphaFoldDB" id="A0A183AIW5"/>
<reference evidence="3 4" key="2">
    <citation type="submission" date="2018-11" db="EMBL/GenBank/DDBJ databases">
        <authorList>
            <consortium name="Pathogen Informatics"/>
        </authorList>
    </citation>
    <scope>NUCLEOTIDE SEQUENCE [LARGE SCALE GENOMIC DNA]</scope>
    <source>
        <strain evidence="3 4">Egypt</strain>
    </source>
</reference>
<feature type="compositionally biased region" description="Acidic residues" evidence="1">
    <location>
        <begin position="299"/>
        <end position="315"/>
    </location>
</feature>
<name>A0A183AIW5_9TREM</name>
<sequence length="514" mass="56562">MASTVARQIGPVSWKKSSNRKSVFSHLRRNKKKTNEFDDHLSLTEESDDASHEDNKVAVKEQTNSGTDEDEKTEDLLVVFEASKIVPDRPGSSSSKYSRDQNAAKQAIKPQKITKHEHSSTSSPAAVRTLSASRSNVVSLSSPLDNMLVLKDDGKGGFGELSMVSFIDDESIRNTVTPELIEDETSEIKSVFSSSKVILSVDELGQEPDSRATLKNSRRKDVSRGKQDTLEERPSTVSEVEECLDTETHSNSVGVVSDSPSEPSHSQESDVISVSEANESIAPPTPGSPFVPSAPVVSDEPDDNDLYSDDFDSEPEMNPNSVSQTASSMSHSSKMTTKAERRGVRLDEADKKQLPHRKTRYQKSEPQKSPKSVEKTVKSVEVQTMWTGGYFPDDTGRSPPGVKTWIPSTGYVPELTHAPPLQPKPIMKTVLDDKALQTLTEYNPCIVALDNMLKQQMNITRDFLATQRQLHNAISCFNSCLELARTLTSSGHMLTSNPLNKENANHTLDNPFNG</sequence>
<protein>
    <submittedName>
        <fullName evidence="5">DUF4614 domain-containing protein</fullName>
    </submittedName>
</protein>
<feature type="compositionally biased region" description="Polar residues" evidence="1">
    <location>
        <begin position="249"/>
        <end position="278"/>
    </location>
</feature>
<feature type="compositionally biased region" description="Low complexity" evidence="1">
    <location>
        <begin position="321"/>
        <end position="333"/>
    </location>
</feature>
<feature type="compositionally biased region" description="Basic and acidic residues" evidence="1">
    <location>
        <begin position="219"/>
        <end position="234"/>
    </location>
</feature>
<proteinExistence type="predicted"/>
<feature type="compositionally biased region" description="Basic and acidic residues" evidence="1">
    <location>
        <begin position="33"/>
        <end position="59"/>
    </location>
</feature>
<dbReference type="InterPro" id="IPR040120">
    <property type="entry name" value="C19orf44-like"/>
</dbReference>
<gene>
    <name evidence="3" type="ORF">ECPE_LOCUS6900</name>
</gene>
<dbReference type="Pfam" id="PF15391">
    <property type="entry name" value="DUF4614"/>
    <property type="match status" value="1"/>
</dbReference>